<dbReference type="PANTHER" id="PTHR31268:SF14">
    <property type="entry name" value="GALACTINOL--SUCROSE GALACTOSYLTRANSFERASE 5-RELATED"/>
    <property type="match status" value="1"/>
</dbReference>
<accession>A0A7J9IFW8</accession>
<dbReference type="EMBL" id="JABFAD010360801">
    <property type="protein sequence ID" value="MBA0820788.1"/>
    <property type="molecule type" value="Genomic_DNA"/>
</dbReference>
<comment type="function">
    <text evidence="3">Transglycosidase operating by a ping-pong reaction mechanism. Involved in the synthesis of raffinose, a major soluble carbohydrate in seeds, roots and tubers.</text>
</comment>
<reference evidence="4 5" key="1">
    <citation type="journal article" date="2019" name="Genome Biol. Evol.">
        <title>Insights into the evolution of the New World diploid cottons (Gossypium, subgenus Houzingenia) based on genome sequencing.</title>
        <authorList>
            <person name="Grover C.E."/>
            <person name="Arick M.A. 2nd"/>
            <person name="Thrash A."/>
            <person name="Conover J.L."/>
            <person name="Sanders W.S."/>
            <person name="Peterson D.G."/>
            <person name="Frelichowski J.E."/>
            <person name="Scheffler J.A."/>
            <person name="Scheffler B.E."/>
            <person name="Wendel J.F."/>
        </authorList>
    </citation>
    <scope>NUCLEOTIDE SEQUENCE [LARGE SCALE GENOMIC DNA]</scope>
    <source>
        <strain evidence="4">0</strain>
        <tissue evidence="4">Leaf</tissue>
    </source>
</reference>
<evidence type="ECO:0000256" key="2">
    <source>
        <dbReference type="ARBA" id="ARBA00023277"/>
    </source>
</evidence>
<comment type="caution">
    <text evidence="4">The sequence shown here is derived from an EMBL/GenBank/DDBJ whole genome shotgun (WGS) entry which is preliminary data.</text>
</comment>
<proteinExistence type="inferred from homology"/>
<dbReference type="InterPro" id="IPR008811">
    <property type="entry name" value="Glycosyl_hydrolases_36"/>
</dbReference>
<comment type="similarity">
    <text evidence="1">Belongs to the glycosyl hydrolases 36 family.</text>
</comment>
<evidence type="ECO:0008006" key="6">
    <source>
        <dbReference type="Google" id="ProtNLM"/>
    </source>
</evidence>
<organism evidence="4 5">
    <name type="scientific">Gossypium harknessii</name>
    <dbReference type="NCBI Taxonomy" id="34285"/>
    <lineage>
        <taxon>Eukaryota</taxon>
        <taxon>Viridiplantae</taxon>
        <taxon>Streptophyta</taxon>
        <taxon>Embryophyta</taxon>
        <taxon>Tracheophyta</taxon>
        <taxon>Spermatophyta</taxon>
        <taxon>Magnoliopsida</taxon>
        <taxon>eudicotyledons</taxon>
        <taxon>Gunneridae</taxon>
        <taxon>Pentapetalae</taxon>
        <taxon>rosids</taxon>
        <taxon>malvids</taxon>
        <taxon>Malvales</taxon>
        <taxon>Malvaceae</taxon>
        <taxon>Malvoideae</taxon>
        <taxon>Gossypium</taxon>
    </lineage>
</organism>
<dbReference type="InterPro" id="IPR017853">
    <property type="entry name" value="GH"/>
</dbReference>
<sequence length="550" mass="61611">MRLLDSQVATSITLAGANFLANAHPFLTQVPCNIVATPSTFSLDNTNNNTVNDYFVGFDVEEPSSRQVVPLGKLSGIRFMSKFRFKLWWSTHWAGSSGKEMEYETQFMLLDKFDLGSPYVILLPLVEGCFSTSLQPRVGDNVDICVEVGPQRGVGWGQGATKIRVSPGMLIIDDGWQSICIDNDPIEKEGIDLAAVGLVPPELAHQMYEGLHSYLKLVGIDGVKIDVIEVLKLLSEDYGGRVELAKAYYKAHTASLRKHFNGNAAISCMQQASDFFFVGTETIALGRVDMSSKYISTYKPMQSTSFLLFGDIRNFKSVGDDFWHSDPYGDPTRAFWLQGCHMVHCAYNSLWMGNFILPDWDMFQSYHQCAELHAASRAISGGPIYVSDSVGKYNFDLLRKVALPYGSILRCQHYMLNTRDCLFEDPLHDGKTALKVWNLNKSKKMKLMKWSQKIKVTLEPLKFELLIVSPVKILPQKHIQITPIGLVNILNSDGAIQLLAFDVDKNVVIIGVKGRGELKLFVSEKPWGCRIDGRRAKFGYDEQMVTTEIP</sequence>
<evidence type="ECO:0000313" key="5">
    <source>
        <dbReference type="Proteomes" id="UP000593560"/>
    </source>
</evidence>
<dbReference type="SUPFAM" id="SSF51445">
    <property type="entry name" value="(Trans)glycosidases"/>
    <property type="match status" value="1"/>
</dbReference>
<keyword evidence="2" id="KW-0119">Carbohydrate metabolism</keyword>
<keyword evidence="5" id="KW-1185">Reference proteome</keyword>
<dbReference type="AlphaFoldDB" id="A0A7J9IFW8"/>
<gene>
    <name evidence="4" type="ORF">Gohar_021677</name>
</gene>
<dbReference type="GO" id="GO:0047274">
    <property type="term" value="F:galactinol-sucrose galactosyltransferase activity"/>
    <property type="evidence" value="ECO:0007669"/>
    <property type="project" value="TreeGrafter"/>
</dbReference>
<dbReference type="Proteomes" id="UP000593560">
    <property type="component" value="Unassembled WGS sequence"/>
</dbReference>
<dbReference type="OrthoDB" id="4664297at2759"/>
<evidence type="ECO:0000313" key="4">
    <source>
        <dbReference type="EMBL" id="MBA0820788.1"/>
    </source>
</evidence>
<dbReference type="Pfam" id="PF05691">
    <property type="entry name" value="Raffinose_syn"/>
    <property type="match status" value="3"/>
</dbReference>
<protein>
    <recommendedName>
        <fullName evidence="6">Galactinol--sucrose galactosyltransferase</fullName>
    </recommendedName>
</protein>
<name>A0A7J9IFW8_9ROSI</name>
<evidence type="ECO:0000256" key="3">
    <source>
        <dbReference type="ARBA" id="ARBA00025404"/>
    </source>
</evidence>
<dbReference type="PANTHER" id="PTHR31268">
    <property type="match status" value="1"/>
</dbReference>
<evidence type="ECO:0000256" key="1">
    <source>
        <dbReference type="ARBA" id="ARBA00007240"/>
    </source>
</evidence>